<evidence type="ECO:0000259" key="2">
    <source>
        <dbReference type="Pfam" id="PF20516"/>
    </source>
</evidence>
<comment type="caution">
    <text evidence="3">The sequence shown here is derived from an EMBL/GenBank/DDBJ whole genome shotgun (WGS) entry which is preliminary data.</text>
</comment>
<feature type="compositionally biased region" description="Polar residues" evidence="1">
    <location>
        <begin position="47"/>
        <end position="59"/>
    </location>
</feature>
<evidence type="ECO:0000313" key="3">
    <source>
        <dbReference type="EMBL" id="KAG9240848.1"/>
    </source>
</evidence>
<feature type="region of interest" description="Disordered" evidence="1">
    <location>
        <begin position="29"/>
        <end position="114"/>
    </location>
</feature>
<accession>A0A9P7YVP5</accession>
<sequence length="444" mass="49890">MESKQCDSSIYLDCWLATASDWFDPAELHNQQDQDSTPSLPFLPRRTLTSPPSPKTSLLHSRPQKRKRGRSMNSDTASNASGETRATATSATSFQNRPILHPTPPSSRQRSPSPIRKVLSQLKLATPSLRVCQPDVRLEQPPAVKRLRSMLIQKLSIKVIPHSLQTRLQTADPDQFAVFQAFGTSSHLFEDPTIVHPASYTDGLWQMADKIYNEARRCYDNHLDESAWMKVVNNVLESAELGQDLSMLRVHSIQTQSIDPAFLPKHVSQSFAKKADLALAFSSDHPTVATAIEPVQKANPDMALSQMTDAYTSTVPLVCCLEVKERGGDYNEAIMQLGIWSAAGLERLRGLWTISNNNSERDIKEEELPPFLGWTVVGHDWKFHISWKDASGNVIVLGPWRSLNAGTSSHAEILILMVLIRTVKRWLEQEYWAWMCRNVLDGLK</sequence>
<feature type="compositionally biased region" description="Polar residues" evidence="1">
    <location>
        <begin position="71"/>
        <end position="96"/>
    </location>
</feature>
<evidence type="ECO:0000313" key="4">
    <source>
        <dbReference type="Proteomes" id="UP000887226"/>
    </source>
</evidence>
<evidence type="ECO:0000256" key="1">
    <source>
        <dbReference type="SAM" id="MobiDB-lite"/>
    </source>
</evidence>
<dbReference type="Pfam" id="PF20516">
    <property type="entry name" value="PDDEXK_12"/>
    <property type="match status" value="1"/>
</dbReference>
<gene>
    <name evidence="3" type="ORF">BJ878DRAFT_263777</name>
</gene>
<dbReference type="Proteomes" id="UP000887226">
    <property type="component" value="Unassembled WGS sequence"/>
</dbReference>
<protein>
    <recommendedName>
        <fullName evidence="2">PD-(D/E)XK nuclease-like domain-containing protein</fullName>
    </recommendedName>
</protein>
<dbReference type="EMBL" id="MU254329">
    <property type="protein sequence ID" value="KAG9240848.1"/>
    <property type="molecule type" value="Genomic_DNA"/>
</dbReference>
<dbReference type="AlphaFoldDB" id="A0A9P7YVP5"/>
<reference evidence="3" key="1">
    <citation type="journal article" date="2021" name="IMA Fungus">
        <title>Genomic characterization of three marine fungi, including Emericellopsis atlantica sp. nov. with signatures of a generalist lifestyle and marine biomass degradation.</title>
        <authorList>
            <person name="Hagestad O.C."/>
            <person name="Hou L."/>
            <person name="Andersen J.H."/>
            <person name="Hansen E.H."/>
            <person name="Altermark B."/>
            <person name="Li C."/>
            <person name="Kuhnert E."/>
            <person name="Cox R.J."/>
            <person name="Crous P.W."/>
            <person name="Spatafora J.W."/>
            <person name="Lail K."/>
            <person name="Amirebrahimi M."/>
            <person name="Lipzen A."/>
            <person name="Pangilinan J."/>
            <person name="Andreopoulos W."/>
            <person name="Hayes R.D."/>
            <person name="Ng V."/>
            <person name="Grigoriev I.V."/>
            <person name="Jackson S.A."/>
            <person name="Sutton T.D.S."/>
            <person name="Dobson A.D.W."/>
            <person name="Rama T."/>
        </authorList>
    </citation>
    <scope>NUCLEOTIDE SEQUENCE</scope>
    <source>
        <strain evidence="3">TRa3180A</strain>
    </source>
</reference>
<proteinExistence type="predicted"/>
<feature type="domain" description="PD-(D/E)XK nuclease-like" evidence="2">
    <location>
        <begin position="200"/>
        <end position="432"/>
    </location>
</feature>
<dbReference type="OrthoDB" id="4161186at2759"/>
<keyword evidence="4" id="KW-1185">Reference proteome</keyword>
<dbReference type="InterPro" id="IPR046797">
    <property type="entry name" value="PDDEXK_12"/>
</dbReference>
<organism evidence="3 4">
    <name type="scientific">Calycina marina</name>
    <dbReference type="NCBI Taxonomy" id="1763456"/>
    <lineage>
        <taxon>Eukaryota</taxon>
        <taxon>Fungi</taxon>
        <taxon>Dikarya</taxon>
        <taxon>Ascomycota</taxon>
        <taxon>Pezizomycotina</taxon>
        <taxon>Leotiomycetes</taxon>
        <taxon>Helotiales</taxon>
        <taxon>Pezizellaceae</taxon>
        <taxon>Calycina</taxon>
    </lineage>
</organism>
<name>A0A9P7YVP5_9HELO</name>